<dbReference type="InterPro" id="IPR018640">
    <property type="entry name" value="DUF2063"/>
</dbReference>
<gene>
    <name evidence="2" type="ORF">J2W49_000087</name>
</gene>
<protein>
    <recommendedName>
        <fullName evidence="1">Putative DNA-binding domain-containing protein</fullName>
    </recommendedName>
</protein>
<name>A0ABU1WFV9_9BURK</name>
<evidence type="ECO:0000313" key="3">
    <source>
        <dbReference type="Proteomes" id="UP001265700"/>
    </source>
</evidence>
<organism evidence="2 3">
    <name type="scientific">Hydrogenophaga palleronii</name>
    <dbReference type="NCBI Taxonomy" id="65655"/>
    <lineage>
        <taxon>Bacteria</taxon>
        <taxon>Pseudomonadati</taxon>
        <taxon>Pseudomonadota</taxon>
        <taxon>Betaproteobacteria</taxon>
        <taxon>Burkholderiales</taxon>
        <taxon>Comamonadaceae</taxon>
        <taxon>Hydrogenophaga</taxon>
    </lineage>
</organism>
<dbReference type="EMBL" id="JAVDWU010000001">
    <property type="protein sequence ID" value="MDR7148159.1"/>
    <property type="molecule type" value="Genomic_DNA"/>
</dbReference>
<dbReference type="Pfam" id="PF09836">
    <property type="entry name" value="DUF2063"/>
    <property type="match status" value="1"/>
</dbReference>
<sequence length="290" mass="30496">MTASASSALERDQQALLTALFAHPGEGSAGASLAALSFTLDTESPQAHRGWMAYRANGHALAERTLNAAYPVVAALLGADNFALLARDLWHRHPPTQGDLACWGGELPTWLAGSESLADVPYLADVARVEWAMHRAATWPDATVDTASFARLSTEDPAGLSLALAPRTTLIDSGFPVVALITSHKTGEPELSEVGGMLRAGVKQSALIWRHGVRPRLAPCPPAEQVLLRSLMVGSDLLSALSEASATEPANTSKLDFDFSEWLIGAVTDGLVIGVRTAAPLSSNAMESPS</sequence>
<keyword evidence="3" id="KW-1185">Reference proteome</keyword>
<proteinExistence type="predicted"/>
<feature type="domain" description="Putative DNA-binding" evidence="1">
    <location>
        <begin position="13"/>
        <end position="111"/>
    </location>
</feature>
<dbReference type="RefSeq" id="WP_310310411.1">
    <property type="nucleotide sequence ID" value="NZ_JAVDWU010000001.1"/>
</dbReference>
<reference evidence="2 3" key="1">
    <citation type="submission" date="2023-07" db="EMBL/GenBank/DDBJ databases">
        <title>Sorghum-associated microbial communities from plants grown in Nebraska, USA.</title>
        <authorList>
            <person name="Schachtman D."/>
        </authorList>
    </citation>
    <scope>NUCLEOTIDE SEQUENCE [LARGE SCALE GENOMIC DNA]</scope>
    <source>
        <strain evidence="2 3">4249</strain>
    </source>
</reference>
<evidence type="ECO:0000313" key="2">
    <source>
        <dbReference type="EMBL" id="MDR7148159.1"/>
    </source>
</evidence>
<comment type="caution">
    <text evidence="2">The sequence shown here is derived from an EMBL/GenBank/DDBJ whole genome shotgun (WGS) entry which is preliminary data.</text>
</comment>
<evidence type="ECO:0000259" key="1">
    <source>
        <dbReference type="Pfam" id="PF09836"/>
    </source>
</evidence>
<accession>A0ABU1WFV9</accession>
<dbReference type="Proteomes" id="UP001265700">
    <property type="component" value="Unassembled WGS sequence"/>
</dbReference>